<proteinExistence type="predicted"/>
<protein>
    <submittedName>
        <fullName evidence="3">Uncharacterized protein</fullName>
    </submittedName>
</protein>
<evidence type="ECO:0000256" key="1">
    <source>
        <dbReference type="SAM" id="MobiDB-lite"/>
    </source>
</evidence>
<evidence type="ECO:0000313" key="4">
    <source>
        <dbReference type="Proteomes" id="UP000095329"/>
    </source>
</evidence>
<feature type="transmembrane region" description="Helical" evidence="2">
    <location>
        <begin position="12"/>
        <end position="30"/>
    </location>
</feature>
<evidence type="ECO:0000313" key="3">
    <source>
        <dbReference type="EMBL" id="OEJ96393.1"/>
    </source>
</evidence>
<dbReference type="Proteomes" id="UP000095329">
    <property type="component" value="Unassembled WGS sequence"/>
</dbReference>
<name>A0A1D3DVP7_9ACTN</name>
<keyword evidence="4" id="KW-1185">Reference proteome</keyword>
<keyword evidence="2" id="KW-0812">Transmembrane</keyword>
<organism evidence="3 4">
    <name type="scientific">Streptomyces thermolilacinus SPC6</name>
    <dbReference type="NCBI Taxonomy" id="1306406"/>
    <lineage>
        <taxon>Bacteria</taxon>
        <taxon>Bacillati</taxon>
        <taxon>Actinomycetota</taxon>
        <taxon>Actinomycetes</taxon>
        <taxon>Kitasatosporales</taxon>
        <taxon>Streptomycetaceae</taxon>
        <taxon>Streptomyces</taxon>
    </lineage>
</organism>
<accession>A0A1D3DVP7</accession>
<gene>
    <name evidence="3" type="ORF">J116_019960</name>
</gene>
<evidence type="ECO:0000256" key="2">
    <source>
        <dbReference type="SAM" id="Phobius"/>
    </source>
</evidence>
<reference evidence="3 4" key="1">
    <citation type="journal article" date="2013" name="Genome Announc.">
        <title>Genome Sequence of Streptomyces violaceusniger Strain SPC6, a Halotolerant Streptomycete That Exhibits Rapid Growth and Development.</title>
        <authorList>
            <person name="Chen X."/>
            <person name="Zhang B."/>
            <person name="Zhang W."/>
            <person name="Wu X."/>
            <person name="Zhang M."/>
            <person name="Chen T."/>
            <person name="Liu G."/>
            <person name="Dyson P."/>
        </authorList>
    </citation>
    <scope>NUCLEOTIDE SEQUENCE [LARGE SCALE GENOMIC DNA]</scope>
    <source>
        <strain evidence="3 4">SPC6</strain>
    </source>
</reference>
<sequence>MAGSRWAPPRQLLGFVALLVLLFFWAYYAGVLAGRIAPGIGPGGVETGVGRDDRPAREPSGGHGHGI</sequence>
<keyword evidence="2" id="KW-1133">Transmembrane helix</keyword>
<comment type="caution">
    <text evidence="3">The sequence shown here is derived from an EMBL/GenBank/DDBJ whole genome shotgun (WGS) entry which is preliminary data.</text>
</comment>
<keyword evidence="2" id="KW-0472">Membrane</keyword>
<dbReference type="RefSeq" id="WP_037946821.1">
    <property type="nucleotide sequence ID" value="NZ_ASHX02000001.1"/>
</dbReference>
<dbReference type="EMBL" id="ASHX02000001">
    <property type="protein sequence ID" value="OEJ96393.1"/>
    <property type="molecule type" value="Genomic_DNA"/>
</dbReference>
<dbReference type="AlphaFoldDB" id="A0A1D3DVP7"/>
<feature type="region of interest" description="Disordered" evidence="1">
    <location>
        <begin position="39"/>
        <end position="67"/>
    </location>
</feature>